<feature type="domain" description="HIT" evidence="2">
    <location>
        <begin position="9"/>
        <end position="118"/>
    </location>
</feature>
<keyword evidence="4" id="KW-1185">Reference proteome</keyword>
<dbReference type="Proteomes" id="UP001589693">
    <property type="component" value="Unassembled WGS sequence"/>
</dbReference>
<dbReference type="InterPro" id="IPR036265">
    <property type="entry name" value="HIT-like_sf"/>
</dbReference>
<proteinExistence type="predicted"/>
<dbReference type="EMBL" id="JBHLZU010000033">
    <property type="protein sequence ID" value="MFB9909221.1"/>
    <property type="molecule type" value="Genomic_DNA"/>
</dbReference>
<organism evidence="3 4">
    <name type="scientific">Allokutzneria oryzae</name>
    <dbReference type="NCBI Taxonomy" id="1378989"/>
    <lineage>
        <taxon>Bacteria</taxon>
        <taxon>Bacillati</taxon>
        <taxon>Actinomycetota</taxon>
        <taxon>Actinomycetes</taxon>
        <taxon>Pseudonocardiales</taxon>
        <taxon>Pseudonocardiaceae</taxon>
        <taxon>Allokutzneria</taxon>
    </lineage>
</organism>
<feature type="short sequence motif" description="Histidine triad motif" evidence="1">
    <location>
        <begin position="102"/>
        <end position="106"/>
    </location>
</feature>
<dbReference type="RefSeq" id="WP_377861850.1">
    <property type="nucleotide sequence ID" value="NZ_JBHLZU010000033.1"/>
</dbReference>
<dbReference type="PANTHER" id="PTHR23089">
    <property type="entry name" value="HISTIDINE TRIAD HIT PROTEIN"/>
    <property type="match status" value="1"/>
</dbReference>
<sequence length="122" mass="12854">MSAAGSDCLFCRIAVGEIPAKIVHESENVLAFRDINPQAPTHVLVIPREHYPHAAALAAGRPEVVAELVVAAGVVAEQEGIAESGYRLLFNTGEQAGQTVFHAHLHVLGGEWLGGLVGGELR</sequence>
<dbReference type="CDD" id="cd01276">
    <property type="entry name" value="PKCI_related"/>
    <property type="match status" value="1"/>
</dbReference>
<accession>A0ABV6A7V8</accession>
<evidence type="ECO:0000256" key="1">
    <source>
        <dbReference type="PROSITE-ProRule" id="PRU00464"/>
    </source>
</evidence>
<dbReference type="PROSITE" id="PS51084">
    <property type="entry name" value="HIT_2"/>
    <property type="match status" value="1"/>
</dbReference>
<evidence type="ECO:0000313" key="3">
    <source>
        <dbReference type="EMBL" id="MFB9909221.1"/>
    </source>
</evidence>
<evidence type="ECO:0000313" key="4">
    <source>
        <dbReference type="Proteomes" id="UP001589693"/>
    </source>
</evidence>
<gene>
    <name evidence="3" type="ORF">ACFFQA_35245</name>
</gene>
<evidence type="ECO:0000259" key="2">
    <source>
        <dbReference type="PROSITE" id="PS51084"/>
    </source>
</evidence>
<dbReference type="InterPro" id="IPR011146">
    <property type="entry name" value="HIT-like"/>
</dbReference>
<dbReference type="PRINTS" id="PR00332">
    <property type="entry name" value="HISTRIAD"/>
</dbReference>
<dbReference type="Pfam" id="PF01230">
    <property type="entry name" value="HIT"/>
    <property type="match status" value="1"/>
</dbReference>
<dbReference type="InterPro" id="IPR001310">
    <property type="entry name" value="Histidine_triad_HIT"/>
</dbReference>
<dbReference type="Gene3D" id="3.30.428.10">
    <property type="entry name" value="HIT-like"/>
    <property type="match status" value="1"/>
</dbReference>
<dbReference type="SUPFAM" id="SSF54197">
    <property type="entry name" value="HIT-like"/>
    <property type="match status" value="1"/>
</dbReference>
<comment type="caution">
    <text evidence="3">The sequence shown here is derived from an EMBL/GenBank/DDBJ whole genome shotgun (WGS) entry which is preliminary data.</text>
</comment>
<reference evidence="3 4" key="1">
    <citation type="submission" date="2024-09" db="EMBL/GenBank/DDBJ databases">
        <authorList>
            <person name="Sun Q."/>
            <person name="Mori K."/>
        </authorList>
    </citation>
    <scope>NUCLEOTIDE SEQUENCE [LARGE SCALE GENOMIC DNA]</scope>
    <source>
        <strain evidence="3 4">TBRC 7907</strain>
    </source>
</reference>
<protein>
    <submittedName>
        <fullName evidence="3">Histidine triad nucleotide-binding protein</fullName>
    </submittedName>
</protein>
<name>A0ABV6A7V8_9PSEU</name>